<organism evidence="2 3">
    <name type="scientific">Pristionchus mayeri</name>
    <dbReference type="NCBI Taxonomy" id="1317129"/>
    <lineage>
        <taxon>Eukaryota</taxon>
        <taxon>Metazoa</taxon>
        <taxon>Ecdysozoa</taxon>
        <taxon>Nematoda</taxon>
        <taxon>Chromadorea</taxon>
        <taxon>Rhabditida</taxon>
        <taxon>Rhabditina</taxon>
        <taxon>Diplogasteromorpha</taxon>
        <taxon>Diplogasteroidea</taxon>
        <taxon>Neodiplogasteridae</taxon>
        <taxon>Pristionchus</taxon>
    </lineage>
</organism>
<dbReference type="SMART" id="SM00198">
    <property type="entry name" value="SCP"/>
    <property type="match status" value="1"/>
</dbReference>
<dbReference type="Gene3D" id="3.40.33.10">
    <property type="entry name" value="CAP"/>
    <property type="match status" value="1"/>
</dbReference>
<proteinExistence type="predicted"/>
<accession>A0AAN4ZJW9</accession>
<gene>
    <name evidence="2" type="ORF">PMAYCL1PPCAC_09973</name>
</gene>
<dbReference type="PRINTS" id="PR00837">
    <property type="entry name" value="V5TPXLIKE"/>
</dbReference>
<reference evidence="3" key="1">
    <citation type="submission" date="2022-10" db="EMBL/GenBank/DDBJ databases">
        <title>Genome assembly of Pristionchus species.</title>
        <authorList>
            <person name="Yoshida K."/>
            <person name="Sommer R.J."/>
        </authorList>
    </citation>
    <scope>NUCLEOTIDE SEQUENCE [LARGE SCALE GENOMIC DNA]</scope>
    <source>
        <strain evidence="3">RS5460</strain>
    </source>
</reference>
<dbReference type="InterPro" id="IPR035940">
    <property type="entry name" value="CAP_sf"/>
</dbReference>
<dbReference type="InterPro" id="IPR001283">
    <property type="entry name" value="CRISP-related"/>
</dbReference>
<dbReference type="PRINTS" id="PR00838">
    <property type="entry name" value="V5ALLERGEN"/>
</dbReference>
<feature type="non-terminal residue" evidence="2">
    <location>
        <position position="1"/>
    </location>
</feature>
<comment type="caution">
    <text evidence="2">The sequence shown here is derived from an EMBL/GenBank/DDBJ whole genome shotgun (WGS) entry which is preliminary data.</text>
</comment>
<feature type="domain" description="SCP" evidence="1">
    <location>
        <begin position="21"/>
        <end position="179"/>
    </location>
</feature>
<evidence type="ECO:0000313" key="2">
    <source>
        <dbReference type="EMBL" id="GMR39778.1"/>
    </source>
</evidence>
<evidence type="ECO:0000313" key="3">
    <source>
        <dbReference type="Proteomes" id="UP001328107"/>
    </source>
</evidence>
<keyword evidence="3" id="KW-1185">Reference proteome</keyword>
<dbReference type="AlphaFoldDB" id="A0AAN4ZJW9"/>
<sequence>LLLVMLSSVGEAACPDGLPAADVKGILESHNRLRNNISKGTYIAKGKKMPAAKKTIPALKWDCALEKSAQNVSKQCIYEHSTNRHDIGENLWRNTGSSPFKNIAGFGRMASNSWKNEFQEYGWPSTVFTYEIAVTGELFHATQMAWAETKTIGCGITLCKGATQVIVVCHYNKTGNWLGAPIYVPK</sequence>
<protein>
    <recommendedName>
        <fullName evidence="1">SCP domain-containing protein</fullName>
    </recommendedName>
</protein>
<dbReference type="EMBL" id="BTRK01000003">
    <property type="protein sequence ID" value="GMR39778.1"/>
    <property type="molecule type" value="Genomic_DNA"/>
</dbReference>
<dbReference type="CDD" id="cd05380">
    <property type="entry name" value="CAP_euk"/>
    <property type="match status" value="1"/>
</dbReference>
<evidence type="ECO:0000259" key="1">
    <source>
        <dbReference type="SMART" id="SM00198"/>
    </source>
</evidence>
<name>A0AAN4ZJW9_9BILA</name>
<dbReference type="InterPro" id="IPR014044">
    <property type="entry name" value="CAP_dom"/>
</dbReference>
<dbReference type="Pfam" id="PF00188">
    <property type="entry name" value="CAP"/>
    <property type="match status" value="1"/>
</dbReference>
<dbReference type="PANTHER" id="PTHR10334">
    <property type="entry name" value="CYSTEINE-RICH SECRETORY PROTEIN-RELATED"/>
    <property type="match status" value="1"/>
</dbReference>
<dbReference type="Proteomes" id="UP001328107">
    <property type="component" value="Unassembled WGS sequence"/>
</dbReference>
<dbReference type="InterPro" id="IPR002413">
    <property type="entry name" value="V5_allergen-like"/>
</dbReference>
<dbReference type="SUPFAM" id="SSF55797">
    <property type="entry name" value="PR-1-like"/>
    <property type="match status" value="1"/>
</dbReference>